<reference evidence="1 2" key="1">
    <citation type="submission" date="2018-02" db="EMBL/GenBank/DDBJ databases">
        <title>The genomes of Aspergillus section Nigri reveals drivers in fungal speciation.</title>
        <authorList>
            <consortium name="DOE Joint Genome Institute"/>
            <person name="Vesth T.C."/>
            <person name="Nybo J."/>
            <person name="Theobald S."/>
            <person name="Brandl J."/>
            <person name="Frisvad J.C."/>
            <person name="Nielsen K.F."/>
            <person name="Lyhne E.K."/>
            <person name="Kogle M.E."/>
            <person name="Kuo A."/>
            <person name="Riley R."/>
            <person name="Clum A."/>
            <person name="Nolan M."/>
            <person name="Lipzen A."/>
            <person name="Salamov A."/>
            <person name="Henrissat B."/>
            <person name="Wiebenga A."/>
            <person name="De vries R.P."/>
            <person name="Grigoriev I.V."/>
            <person name="Mortensen U.H."/>
            <person name="Andersen M.R."/>
            <person name="Baker S.E."/>
        </authorList>
    </citation>
    <scope>NUCLEOTIDE SEQUENCE [LARGE SCALE GENOMIC DNA]</scope>
    <source>
        <strain evidence="1 2">CBS 121593</strain>
    </source>
</reference>
<protein>
    <submittedName>
        <fullName evidence="1">Uncharacterized protein</fullName>
    </submittedName>
</protein>
<evidence type="ECO:0000313" key="2">
    <source>
        <dbReference type="Proteomes" id="UP000249402"/>
    </source>
</evidence>
<dbReference type="RefSeq" id="XP_025577971.1">
    <property type="nucleotide sequence ID" value="XM_025714983.1"/>
</dbReference>
<dbReference type="VEuPathDB" id="FungiDB:BO80DRAFT_289449"/>
<gene>
    <name evidence="1" type="ORF">BO80DRAFT_289449</name>
</gene>
<accession>A0A395HBQ4</accession>
<dbReference type="AlphaFoldDB" id="A0A395HBQ4"/>
<evidence type="ECO:0000313" key="1">
    <source>
        <dbReference type="EMBL" id="RAL03644.1"/>
    </source>
</evidence>
<proteinExistence type="predicted"/>
<sequence>MHGFVPSRGFVLFHHTAQGELRPVELPDDNKLPPLEYWRCFPVSLHPPGNVQQYRDVVPDRLLPYLQTGERYVLFWPGQQYTSWKWEQNPGGTLYGHVPPAKTELVLPAGPYLSFIVVEDDGEQPTTMPISPAPSPTEGEARPTLIARLECHPQHQVALKDDLVTATLHVTYEPPTSGAGGGGRPITFRTPRLHTKLWVWRGRWVDMEGFVCGAGIYDDPDIQISPGEDDSFACLHPGQTWSQTFRHELLTDIEEDGGEAQVGEQIRCLFDGTMLDWWDWGTREYHLATTITLPCWGGPTVEEPADNDGRPLVIIPAANPVGLEIV</sequence>
<dbReference type="Proteomes" id="UP000249402">
    <property type="component" value="Unassembled WGS sequence"/>
</dbReference>
<dbReference type="OrthoDB" id="4323953at2759"/>
<keyword evidence="2" id="KW-1185">Reference proteome</keyword>
<dbReference type="GeneID" id="37219848"/>
<organism evidence="1 2">
    <name type="scientific">Aspergillus ibericus CBS 121593</name>
    <dbReference type="NCBI Taxonomy" id="1448316"/>
    <lineage>
        <taxon>Eukaryota</taxon>
        <taxon>Fungi</taxon>
        <taxon>Dikarya</taxon>
        <taxon>Ascomycota</taxon>
        <taxon>Pezizomycotina</taxon>
        <taxon>Eurotiomycetes</taxon>
        <taxon>Eurotiomycetidae</taxon>
        <taxon>Eurotiales</taxon>
        <taxon>Aspergillaceae</taxon>
        <taxon>Aspergillus</taxon>
        <taxon>Aspergillus subgen. Circumdati</taxon>
    </lineage>
</organism>
<name>A0A395HBQ4_9EURO</name>
<dbReference type="EMBL" id="KZ824427">
    <property type="protein sequence ID" value="RAL03644.1"/>
    <property type="molecule type" value="Genomic_DNA"/>
</dbReference>